<name>A0A1E4TLU4_9ASCO</name>
<feature type="repeat" description="TPR" evidence="15">
    <location>
        <begin position="457"/>
        <end position="490"/>
    </location>
</feature>
<organism evidence="17 18">
    <name type="scientific">Tortispora caseinolytica NRRL Y-17796</name>
    <dbReference type="NCBI Taxonomy" id="767744"/>
    <lineage>
        <taxon>Eukaryota</taxon>
        <taxon>Fungi</taxon>
        <taxon>Dikarya</taxon>
        <taxon>Ascomycota</taxon>
        <taxon>Saccharomycotina</taxon>
        <taxon>Trigonopsidomycetes</taxon>
        <taxon>Trigonopsidales</taxon>
        <taxon>Trigonopsidaceae</taxon>
        <taxon>Tortispora</taxon>
    </lineage>
</organism>
<keyword evidence="9 15" id="KW-0802">TPR repeat</keyword>
<evidence type="ECO:0000256" key="13">
    <source>
        <dbReference type="ARBA" id="ARBA00023140"/>
    </source>
</evidence>
<accession>A0A1E4TLU4</accession>
<evidence type="ECO:0000256" key="16">
    <source>
        <dbReference type="SAM" id="MobiDB-lite"/>
    </source>
</evidence>
<feature type="repeat" description="TPR" evidence="15">
    <location>
        <begin position="423"/>
        <end position="456"/>
    </location>
</feature>
<evidence type="ECO:0000256" key="10">
    <source>
        <dbReference type="ARBA" id="ARBA00022843"/>
    </source>
</evidence>
<dbReference type="Pfam" id="PF13432">
    <property type="entry name" value="TPR_16"/>
    <property type="match status" value="2"/>
</dbReference>
<evidence type="ECO:0000256" key="11">
    <source>
        <dbReference type="ARBA" id="ARBA00022927"/>
    </source>
</evidence>
<reference evidence="18" key="1">
    <citation type="submission" date="2016-02" db="EMBL/GenBank/DDBJ databases">
        <title>Comparative genomics of biotechnologically important yeasts.</title>
        <authorList>
            <consortium name="DOE Joint Genome Institute"/>
            <person name="Riley R."/>
            <person name="Haridas S."/>
            <person name="Wolfe K.H."/>
            <person name="Lopes M.R."/>
            <person name="Hittinger C.T."/>
            <person name="Goker M."/>
            <person name="Salamov A."/>
            <person name="Wisecaver J."/>
            <person name="Long T.M."/>
            <person name="Aerts A.L."/>
            <person name="Barry K."/>
            <person name="Choi C."/>
            <person name="Clum A."/>
            <person name="Coughlan A.Y."/>
            <person name="Deshpande S."/>
            <person name="Douglass A.P."/>
            <person name="Hanson S.J."/>
            <person name="Klenk H.-P."/>
            <person name="Labutti K."/>
            <person name="Lapidus A."/>
            <person name="Lindquist E."/>
            <person name="Lipzen A."/>
            <person name="Meier-Kolthoff J.P."/>
            <person name="Ohm R.A."/>
            <person name="Otillar R.P."/>
            <person name="Pangilinan J."/>
            <person name="Peng Y."/>
            <person name="Rokas A."/>
            <person name="Rosa C.A."/>
            <person name="Scheuner C."/>
            <person name="Sibirny A.A."/>
            <person name="Slot J.C."/>
            <person name="Stielow J.B."/>
            <person name="Sun H."/>
            <person name="Kurtzman C.P."/>
            <person name="Blackwell M."/>
            <person name="Jeffries T.W."/>
            <person name="Grigoriev I.V."/>
        </authorList>
    </citation>
    <scope>NUCLEOTIDE SEQUENCE [LARGE SCALE GENOMIC DNA]</scope>
    <source>
        <strain evidence="18">NRRL Y-17796</strain>
    </source>
</reference>
<comment type="similarity">
    <text evidence="3">Belongs to the peroxisomal targeting signal receptor family.</text>
</comment>
<evidence type="ECO:0000313" key="18">
    <source>
        <dbReference type="Proteomes" id="UP000095023"/>
    </source>
</evidence>
<keyword evidence="6" id="KW-0963">Cytoplasm</keyword>
<evidence type="ECO:0000256" key="12">
    <source>
        <dbReference type="ARBA" id="ARBA00022966"/>
    </source>
</evidence>
<dbReference type="PROSITE" id="PS50005">
    <property type="entry name" value="TPR"/>
    <property type="match status" value="3"/>
</dbReference>
<keyword evidence="8" id="KW-0677">Repeat</keyword>
<evidence type="ECO:0000256" key="15">
    <source>
        <dbReference type="PROSITE-ProRule" id="PRU00339"/>
    </source>
</evidence>
<evidence type="ECO:0000256" key="2">
    <source>
        <dbReference type="ARBA" id="ARBA00004496"/>
    </source>
</evidence>
<keyword evidence="18" id="KW-1185">Reference proteome</keyword>
<dbReference type="PROSITE" id="PS50293">
    <property type="entry name" value="TPR_REGION"/>
    <property type="match status" value="1"/>
</dbReference>
<evidence type="ECO:0000256" key="14">
    <source>
        <dbReference type="ARBA" id="ARBA00032505"/>
    </source>
</evidence>
<feature type="compositionally biased region" description="Polar residues" evidence="16">
    <location>
        <begin position="1"/>
        <end position="14"/>
    </location>
</feature>
<dbReference type="PANTHER" id="PTHR10130:SF0">
    <property type="entry name" value="GH08708P"/>
    <property type="match status" value="1"/>
</dbReference>
<evidence type="ECO:0000256" key="5">
    <source>
        <dbReference type="ARBA" id="ARBA00022448"/>
    </source>
</evidence>
<dbReference type="PANTHER" id="PTHR10130">
    <property type="entry name" value="PEROXISOMAL TARGETING SIGNAL 1 RECEPTOR PEX5"/>
    <property type="match status" value="1"/>
</dbReference>
<keyword evidence="7" id="KW-1017">Isopeptide bond</keyword>
<evidence type="ECO:0000256" key="1">
    <source>
        <dbReference type="ARBA" id="ARBA00004275"/>
    </source>
</evidence>
<proteinExistence type="inferred from homology"/>
<evidence type="ECO:0000256" key="6">
    <source>
        <dbReference type="ARBA" id="ARBA00022490"/>
    </source>
</evidence>
<protein>
    <recommendedName>
        <fullName evidence="4">Peroxisomal targeting signal receptor</fullName>
    </recommendedName>
    <alternativeName>
        <fullName evidence="14">Peroxin-5</fullName>
    </alternativeName>
</protein>
<evidence type="ECO:0000256" key="7">
    <source>
        <dbReference type="ARBA" id="ARBA00022499"/>
    </source>
</evidence>
<sequence>MSFISGSECSTSRNPLAHFSKHASEDKSLQRERINPATGPATSIRSQQRPDKELMEDFRPHSFNMDSLRHEMANMQNAPVQSAQPMQQMHTPKWENPQLDSAGPAWSDQFQQQQPMQQQPMQQGRMGTPVEPAMSFRPQMSYMGGPMMGSTAFRPAGMTQQRPNQRVVELDDAKWEEQFQAIEAETREASAEAVDKGKEADTAAKELSDQGDETFHGDFESIWKGIQQQVADELEMERAAHEAAGDRPIWEKDFDQFTTGRPDYGEYLFEQDNKYNEMPDPFEEGVRLMESGGKLSEAALAFEAAVRQNPNRVEAWERLGACQAQNEKEEPAIRALERAVALDPKSQSALMNLSISYTNEGYENAAYATLERWLATKYPELVGEVRDSDPNMNTEDRFALHQRVTELFIRAAHLAPEGLQMDADVQVGLGVLFYGQEDYDKAIDCFNAALAVRPDDALIWNRLGATLANSHRSEEAIDAYHRALSLRPSFVRARYNLGVSCINIGCYREAAQHLLGALALHSTDNVTPGSGSSESETTGITNESSNLYETLRRVFMALGRRDLASTVGPSMNLNSYRQEFEF</sequence>
<dbReference type="GO" id="GO:0005778">
    <property type="term" value="C:peroxisomal membrane"/>
    <property type="evidence" value="ECO:0007669"/>
    <property type="project" value="EnsemblFungi"/>
</dbReference>
<dbReference type="Gene3D" id="1.25.40.10">
    <property type="entry name" value="Tetratricopeptide repeat domain"/>
    <property type="match status" value="1"/>
</dbReference>
<dbReference type="GO" id="GO:0005782">
    <property type="term" value="C:peroxisomal matrix"/>
    <property type="evidence" value="ECO:0007669"/>
    <property type="project" value="EnsemblFungi"/>
</dbReference>
<dbReference type="GO" id="GO:0016560">
    <property type="term" value="P:protein import into peroxisome matrix, docking"/>
    <property type="evidence" value="ECO:0007669"/>
    <property type="project" value="EnsemblFungi"/>
</dbReference>
<evidence type="ECO:0000313" key="17">
    <source>
        <dbReference type="EMBL" id="ODV92697.1"/>
    </source>
</evidence>
<evidence type="ECO:0000256" key="3">
    <source>
        <dbReference type="ARBA" id="ARBA00005348"/>
    </source>
</evidence>
<dbReference type="GO" id="GO:1990429">
    <property type="term" value="C:peroxisomal importomer complex"/>
    <property type="evidence" value="ECO:0007669"/>
    <property type="project" value="EnsemblFungi"/>
</dbReference>
<dbReference type="InterPro" id="IPR011990">
    <property type="entry name" value="TPR-like_helical_dom_sf"/>
</dbReference>
<dbReference type="GO" id="GO:0005052">
    <property type="term" value="F:peroxisome matrix targeting signal-1 binding"/>
    <property type="evidence" value="ECO:0007669"/>
    <property type="project" value="EnsemblFungi"/>
</dbReference>
<dbReference type="GO" id="GO:0030674">
    <property type="term" value="F:protein-macromolecule adaptor activity"/>
    <property type="evidence" value="ECO:0007669"/>
    <property type="project" value="EnsemblFungi"/>
</dbReference>
<evidence type="ECO:0000256" key="9">
    <source>
        <dbReference type="ARBA" id="ARBA00022803"/>
    </source>
</evidence>
<feature type="repeat" description="TPR" evidence="15">
    <location>
        <begin position="313"/>
        <end position="346"/>
    </location>
</feature>
<keyword evidence="10" id="KW-0832">Ubl conjugation</keyword>
<dbReference type="SMART" id="SM00028">
    <property type="entry name" value="TPR"/>
    <property type="match status" value="4"/>
</dbReference>
<gene>
    <name evidence="17" type="ORF">CANCADRAFT_48878</name>
</gene>
<keyword evidence="11" id="KW-0653">Protein transport</keyword>
<dbReference type="InterPro" id="IPR024111">
    <property type="entry name" value="PEX5/PEX5L"/>
</dbReference>
<dbReference type="OrthoDB" id="10006023at2759"/>
<dbReference type="GO" id="GO:0005829">
    <property type="term" value="C:cytosol"/>
    <property type="evidence" value="ECO:0007669"/>
    <property type="project" value="EnsemblFungi"/>
</dbReference>
<dbReference type="EMBL" id="KV453841">
    <property type="protein sequence ID" value="ODV92697.1"/>
    <property type="molecule type" value="Genomic_DNA"/>
</dbReference>
<keyword evidence="12" id="KW-0882">Thioester bond</keyword>
<feature type="region of interest" description="Disordered" evidence="16">
    <location>
        <begin position="1"/>
        <end position="59"/>
    </location>
</feature>
<dbReference type="AlphaFoldDB" id="A0A1E4TLU4"/>
<feature type="compositionally biased region" description="Basic and acidic residues" evidence="16">
    <location>
        <begin position="48"/>
        <end position="59"/>
    </location>
</feature>
<feature type="compositionally biased region" description="Basic and acidic residues" evidence="16">
    <location>
        <begin position="22"/>
        <end position="34"/>
    </location>
</feature>
<evidence type="ECO:0000256" key="8">
    <source>
        <dbReference type="ARBA" id="ARBA00022737"/>
    </source>
</evidence>
<keyword evidence="5" id="KW-0813">Transport</keyword>
<dbReference type="Proteomes" id="UP000095023">
    <property type="component" value="Unassembled WGS sequence"/>
</dbReference>
<feature type="region of interest" description="Disordered" evidence="16">
    <location>
        <begin position="186"/>
        <end position="214"/>
    </location>
</feature>
<keyword evidence="13" id="KW-0576">Peroxisome</keyword>
<evidence type="ECO:0000256" key="4">
    <source>
        <dbReference type="ARBA" id="ARBA00014710"/>
    </source>
</evidence>
<dbReference type="GO" id="GO:0140597">
    <property type="term" value="F:protein carrier chaperone"/>
    <property type="evidence" value="ECO:0007669"/>
    <property type="project" value="EnsemblFungi"/>
</dbReference>
<comment type="subcellular location">
    <subcellularLocation>
        <location evidence="2">Cytoplasm</location>
    </subcellularLocation>
    <subcellularLocation>
        <location evidence="1">Peroxisome</location>
    </subcellularLocation>
</comment>
<dbReference type="FunFam" id="1.25.40.10:FF:000218">
    <property type="entry name" value="Peroxisomal targeting signal receptor"/>
    <property type="match status" value="1"/>
</dbReference>
<dbReference type="InterPro" id="IPR019734">
    <property type="entry name" value="TPR_rpt"/>
</dbReference>
<dbReference type="SUPFAM" id="SSF48452">
    <property type="entry name" value="TPR-like"/>
    <property type="match status" value="1"/>
</dbReference>